<dbReference type="InterPro" id="IPR001806">
    <property type="entry name" value="Small_GTPase"/>
</dbReference>
<evidence type="ECO:0000256" key="3">
    <source>
        <dbReference type="SAM" id="MobiDB-lite"/>
    </source>
</evidence>
<feature type="domain" description="Ras-GEF" evidence="4">
    <location>
        <begin position="631"/>
        <end position="841"/>
    </location>
</feature>
<accession>A0A9N8V6U6</accession>
<keyword evidence="7" id="KW-1185">Reference proteome</keyword>
<feature type="region of interest" description="Disordered" evidence="3">
    <location>
        <begin position="249"/>
        <end position="374"/>
    </location>
</feature>
<dbReference type="InterPro" id="IPR000651">
    <property type="entry name" value="Ras-like_Gua-exchang_fac_N"/>
</dbReference>
<dbReference type="Pfam" id="PF00618">
    <property type="entry name" value="RasGEF_N"/>
    <property type="match status" value="1"/>
</dbReference>
<dbReference type="PANTHER" id="PTHR23113:SF348">
    <property type="entry name" value="GUANYL-NUCLEOTIDE EXCHANGE FACTOR RASGEF, PUTATIVE (AFU_ORTHOLOGUE AFUA_1G04700)-RELATED"/>
    <property type="match status" value="1"/>
</dbReference>
<dbReference type="OrthoDB" id="546434at2759"/>
<dbReference type="SUPFAM" id="SSF48366">
    <property type="entry name" value="Ras GEF"/>
    <property type="match status" value="1"/>
</dbReference>
<dbReference type="EMBL" id="CAJVPK010000040">
    <property type="protein sequence ID" value="CAG8436750.1"/>
    <property type="molecule type" value="Genomic_DNA"/>
</dbReference>
<dbReference type="SMART" id="SM00229">
    <property type="entry name" value="RasGEFN"/>
    <property type="match status" value="1"/>
</dbReference>
<comment type="caution">
    <text evidence="6">The sequence shown here is derived from an EMBL/GenBank/DDBJ whole genome shotgun (WGS) entry which is preliminary data.</text>
</comment>
<dbReference type="InterPro" id="IPR008937">
    <property type="entry name" value="Ras-like_GEF"/>
</dbReference>
<name>A0A9N8V6U6_9GLOM</name>
<dbReference type="InterPro" id="IPR023578">
    <property type="entry name" value="Ras_GEF_dom_sf"/>
</dbReference>
<dbReference type="CDD" id="cd06224">
    <property type="entry name" value="REM"/>
    <property type="match status" value="1"/>
</dbReference>
<dbReference type="GO" id="GO:0007265">
    <property type="term" value="P:Ras protein signal transduction"/>
    <property type="evidence" value="ECO:0007669"/>
    <property type="project" value="TreeGrafter"/>
</dbReference>
<dbReference type="PROSITE" id="PS50212">
    <property type="entry name" value="RASGEF_NTER"/>
    <property type="match status" value="1"/>
</dbReference>
<evidence type="ECO:0000256" key="2">
    <source>
        <dbReference type="PROSITE-ProRule" id="PRU00168"/>
    </source>
</evidence>
<evidence type="ECO:0000313" key="7">
    <source>
        <dbReference type="Proteomes" id="UP000789706"/>
    </source>
</evidence>
<dbReference type="InterPro" id="IPR027417">
    <property type="entry name" value="P-loop_NTPase"/>
</dbReference>
<gene>
    <name evidence="6" type="ORF">DEBURN_LOCUS1063</name>
</gene>
<dbReference type="PROSITE" id="PS51419">
    <property type="entry name" value="RAB"/>
    <property type="match status" value="1"/>
</dbReference>
<dbReference type="PANTHER" id="PTHR23113">
    <property type="entry name" value="GUANINE NUCLEOTIDE EXCHANGE FACTOR"/>
    <property type="match status" value="1"/>
</dbReference>
<dbReference type="GO" id="GO:0003924">
    <property type="term" value="F:GTPase activity"/>
    <property type="evidence" value="ECO:0007669"/>
    <property type="project" value="InterPro"/>
</dbReference>
<keyword evidence="1 2" id="KW-0344">Guanine-nucleotide releasing factor</keyword>
<evidence type="ECO:0000259" key="4">
    <source>
        <dbReference type="PROSITE" id="PS50009"/>
    </source>
</evidence>
<dbReference type="SMART" id="SM00147">
    <property type="entry name" value="RasGEF"/>
    <property type="match status" value="1"/>
</dbReference>
<dbReference type="Pfam" id="PF00071">
    <property type="entry name" value="Ras"/>
    <property type="match status" value="1"/>
</dbReference>
<dbReference type="InterPro" id="IPR036964">
    <property type="entry name" value="RASGEF_cat_dom_sf"/>
</dbReference>
<sequence>MDSLHLKPPTYVRKRNGSLDSNLFSNSYWFNQEKFERSSRSHDDTFVIALIGKPSVGKSTILRTGLKNLSPITNVGVERNILFAPTLITEIEVDDKLYPVEVLEILENVFDMKSELRWPRDLPGIDGVMICYDVTNRASIANIAWLLNAFRDFHVPSILVACKADCDPSKHQVDTQYGPKLGDLFNVGFVELDTRTEQGIHKIHDVFSMLLRLSIRQREFTRKDEIQKLKSNISNASTDSVYMQSISSDADSEKHVLSHRRSSSDQSHENRGRNRLSNLSAVKFMSSRYTSRFGTSKSKQKSHSPLSKRINKDEESLPACSHPCPIESNAAPSFAITPPQTPPTNSILSQSSLSSTSTSSCLHKPSERNSHRRSFLPSSTLLQVMETEEENAPTRDYNRISFSSYDSTISSASSTWDGFGEVNELTSERELNKCAGNKDDGMTVDELIQRLTKGGQYGKLDDPFMITFFTIYRIFMRPRDVLIKLMHRFRECERDMDDRRNTTHEKICNLLYHWITQHPHDLIHPQTRKLMFQFLDIIKNSSHLAYYANILTPLINGTVPNEDLDALWGYKDLDDEELNESEFDIHQQKVTDIISASRNPKKDSGIGSWVFVVSNGLEGRPMNQMTFDELPEKSISNELTYQEFQLFKTITGRDLLRHIWTPQNNDLRVKGRVAKVITMILSQEKLKARVAMMKKFMKIAIIARESNNFNTLMAIIAAVNSAPILRLRQTRELLKCKSSFKKFSNLENLMSSNKSFGNYRFAGVHLQDLLSIGEGNRNFQKDGRIHWNKFSLMGDVINMICRHQKSNYNIKGNNLIGKFINDTEVMNEDESYNKSLELEPRIQRAASTSRVRRH</sequence>
<organism evidence="6 7">
    <name type="scientific">Diversispora eburnea</name>
    <dbReference type="NCBI Taxonomy" id="1213867"/>
    <lineage>
        <taxon>Eukaryota</taxon>
        <taxon>Fungi</taxon>
        <taxon>Fungi incertae sedis</taxon>
        <taxon>Mucoromycota</taxon>
        <taxon>Glomeromycotina</taxon>
        <taxon>Glomeromycetes</taxon>
        <taxon>Diversisporales</taxon>
        <taxon>Diversisporaceae</taxon>
        <taxon>Diversispora</taxon>
    </lineage>
</organism>
<dbReference type="PROSITE" id="PS50009">
    <property type="entry name" value="RASGEF_CAT"/>
    <property type="match status" value="1"/>
</dbReference>
<dbReference type="InterPro" id="IPR001895">
    <property type="entry name" value="RASGEF_cat_dom"/>
</dbReference>
<dbReference type="GO" id="GO:0005085">
    <property type="term" value="F:guanyl-nucleotide exchange factor activity"/>
    <property type="evidence" value="ECO:0007669"/>
    <property type="project" value="UniProtKB-KW"/>
</dbReference>
<proteinExistence type="predicted"/>
<dbReference type="GO" id="GO:0005525">
    <property type="term" value="F:GTP binding"/>
    <property type="evidence" value="ECO:0007669"/>
    <property type="project" value="InterPro"/>
</dbReference>
<feature type="compositionally biased region" description="Low complexity" evidence="3">
    <location>
        <begin position="346"/>
        <end position="360"/>
    </location>
</feature>
<dbReference type="GO" id="GO:0005886">
    <property type="term" value="C:plasma membrane"/>
    <property type="evidence" value="ECO:0007669"/>
    <property type="project" value="TreeGrafter"/>
</dbReference>
<evidence type="ECO:0000256" key="1">
    <source>
        <dbReference type="ARBA" id="ARBA00022658"/>
    </source>
</evidence>
<dbReference type="Pfam" id="PF00617">
    <property type="entry name" value="RasGEF"/>
    <property type="match status" value="1"/>
</dbReference>
<dbReference type="Gene3D" id="3.40.50.300">
    <property type="entry name" value="P-loop containing nucleotide triphosphate hydrolases"/>
    <property type="match status" value="1"/>
</dbReference>
<dbReference type="Gene3D" id="1.20.870.10">
    <property type="entry name" value="Son of sevenless (SoS) protein Chain: S domain 1"/>
    <property type="match status" value="1"/>
</dbReference>
<evidence type="ECO:0000259" key="5">
    <source>
        <dbReference type="PROSITE" id="PS50212"/>
    </source>
</evidence>
<protein>
    <submittedName>
        <fullName evidence="6">9025_t:CDS:1</fullName>
    </submittedName>
</protein>
<evidence type="ECO:0000313" key="6">
    <source>
        <dbReference type="EMBL" id="CAG8436750.1"/>
    </source>
</evidence>
<feature type="compositionally biased region" description="Polar residues" evidence="3">
    <location>
        <begin position="287"/>
        <end position="297"/>
    </location>
</feature>
<dbReference type="Gene3D" id="1.10.840.10">
    <property type="entry name" value="Ras guanine-nucleotide exchange factors catalytic domain"/>
    <property type="match status" value="1"/>
</dbReference>
<reference evidence="6" key="1">
    <citation type="submission" date="2021-06" db="EMBL/GenBank/DDBJ databases">
        <authorList>
            <person name="Kallberg Y."/>
            <person name="Tangrot J."/>
            <person name="Rosling A."/>
        </authorList>
    </citation>
    <scope>NUCLEOTIDE SEQUENCE</scope>
    <source>
        <strain evidence="6">AZ414A</strain>
    </source>
</reference>
<feature type="domain" description="N-terminal Ras-GEF" evidence="5">
    <location>
        <begin position="435"/>
        <end position="559"/>
    </location>
</feature>
<dbReference type="Proteomes" id="UP000789706">
    <property type="component" value="Unassembled WGS sequence"/>
</dbReference>
<feature type="compositionally biased region" description="Basic and acidic residues" evidence="3">
    <location>
        <begin position="251"/>
        <end position="272"/>
    </location>
</feature>
<dbReference type="AlphaFoldDB" id="A0A9N8V6U6"/>
<dbReference type="SMART" id="SM00175">
    <property type="entry name" value="RAB"/>
    <property type="match status" value="1"/>
</dbReference>
<dbReference type="CDD" id="cd00882">
    <property type="entry name" value="Ras_like_GTPase"/>
    <property type="match status" value="1"/>
</dbReference>
<dbReference type="SUPFAM" id="SSF52540">
    <property type="entry name" value="P-loop containing nucleoside triphosphate hydrolases"/>
    <property type="match status" value="1"/>
</dbReference>